<accession>A0A1E4T4L7</accession>
<keyword evidence="2" id="KW-0489">Methyltransferase</keyword>
<dbReference type="GO" id="GO:0008757">
    <property type="term" value="F:S-adenosylmethionine-dependent methyltransferase activity"/>
    <property type="evidence" value="ECO:0007669"/>
    <property type="project" value="UniProtKB-ARBA"/>
</dbReference>
<dbReference type="PANTHER" id="PTHR14614:SF10">
    <property type="entry name" value="PROTEIN N-TERMINAL AND LYSINE N-METHYLTRANSFERASE EFM7"/>
    <property type="match status" value="1"/>
</dbReference>
<protein>
    <recommendedName>
        <fullName evidence="8">Elongation factor methyltransferase 7</fullName>
    </recommendedName>
</protein>
<proteinExistence type="predicted"/>
<keyword evidence="7" id="KW-1185">Reference proteome</keyword>
<dbReference type="GO" id="GO:0005737">
    <property type="term" value="C:cytoplasm"/>
    <property type="evidence" value="ECO:0007669"/>
    <property type="project" value="TreeGrafter"/>
</dbReference>
<dbReference type="PANTHER" id="PTHR14614">
    <property type="entry name" value="HEPATOCELLULAR CARCINOMA-ASSOCIATED ANTIGEN"/>
    <property type="match status" value="1"/>
</dbReference>
<dbReference type="InterPro" id="IPR019410">
    <property type="entry name" value="Methyltransf_16"/>
</dbReference>
<organism evidence="6 7">
    <name type="scientific">[Candida] arabinofermentans NRRL YB-2248</name>
    <dbReference type="NCBI Taxonomy" id="983967"/>
    <lineage>
        <taxon>Eukaryota</taxon>
        <taxon>Fungi</taxon>
        <taxon>Dikarya</taxon>
        <taxon>Ascomycota</taxon>
        <taxon>Saccharomycotina</taxon>
        <taxon>Pichiomycetes</taxon>
        <taxon>Pichiales</taxon>
        <taxon>Pichiaceae</taxon>
        <taxon>Ogataea</taxon>
        <taxon>Ogataea/Candida clade</taxon>
    </lineage>
</organism>
<keyword evidence="1" id="KW-0963">Cytoplasm</keyword>
<dbReference type="InterPro" id="IPR029063">
    <property type="entry name" value="SAM-dependent_MTases_sf"/>
</dbReference>
<dbReference type="InterPro" id="IPR025784">
    <property type="entry name" value="EFM7"/>
</dbReference>
<feature type="region of interest" description="Disordered" evidence="5">
    <location>
        <begin position="357"/>
        <end position="380"/>
    </location>
</feature>
<dbReference type="AlphaFoldDB" id="A0A1E4T4L7"/>
<dbReference type="Pfam" id="PF10294">
    <property type="entry name" value="Methyltransf_16"/>
    <property type="match status" value="1"/>
</dbReference>
<evidence type="ECO:0000256" key="2">
    <source>
        <dbReference type="ARBA" id="ARBA00022603"/>
    </source>
</evidence>
<dbReference type="SUPFAM" id="SSF53335">
    <property type="entry name" value="S-adenosyl-L-methionine-dependent methyltransferases"/>
    <property type="match status" value="1"/>
</dbReference>
<evidence type="ECO:0008006" key="8">
    <source>
        <dbReference type="Google" id="ProtNLM"/>
    </source>
</evidence>
<sequence length="536" mass="61238">MSDSEIFFEGDMFEEPADFRPPPPEAHFVEYSRKYSTPQSHHNIDTVKLRLVGKSPLWGHLLWNAGIYTANYIEKHGLEDIKGKKIVEFGAAAALPSLLCALNGAKTVVTTDYPDNDLLDNIRYNVEHLPFEPCKEIIKVDGFIWGHETDDIKELLQEQDGKADFLIMSDLVFNHSEHHKLLKSCKELIKPLNSAKDPRSGGKCLVVWSPHRPTPQMVENDFKFFSDAAEMFDFDVEFVEMVHWDHPMFPEDPVETEEIRKRVLNLPTLDLKNSIKITIDNEQDSNYSSEGDNISEDEPGFGKITKKLNFNVPSTPKGQITDEKYAYDLHIKEGNNIDEEDYETSVKVKELVNPFLVNDGGDDNNRSKSNVSKSQPSRFDHEIELVHSKTGKKIVRQMDEFEKAIKPKRLSFDHVIETPSTPENKIMLNPLNERSPIEDDTNNGELIRKEKINNPFKVPSKFSSFKTHSTKKPLIFGSLSDLDVDDESQAMSSSNVVSKESREIVYINNKTGERVTQEMDYDQLKIKPKKLNFDGC</sequence>
<dbReference type="STRING" id="983967.A0A1E4T4L7"/>
<keyword evidence="3" id="KW-0808">Transferase</keyword>
<dbReference type="Proteomes" id="UP000094801">
    <property type="component" value="Unassembled WGS sequence"/>
</dbReference>
<evidence type="ECO:0000256" key="5">
    <source>
        <dbReference type="SAM" id="MobiDB-lite"/>
    </source>
</evidence>
<dbReference type="Gene3D" id="3.40.50.150">
    <property type="entry name" value="Vaccinia Virus protein VP39"/>
    <property type="match status" value="1"/>
</dbReference>
<feature type="compositionally biased region" description="Polar residues" evidence="5">
    <location>
        <begin position="367"/>
        <end position="377"/>
    </location>
</feature>
<evidence type="ECO:0000256" key="1">
    <source>
        <dbReference type="ARBA" id="ARBA00022490"/>
    </source>
</evidence>
<dbReference type="EMBL" id="KV453849">
    <property type="protein sequence ID" value="ODV86700.1"/>
    <property type="molecule type" value="Genomic_DNA"/>
</dbReference>
<dbReference type="PROSITE" id="PS51560">
    <property type="entry name" value="SAM_MT_NNT1"/>
    <property type="match status" value="1"/>
</dbReference>
<dbReference type="GO" id="GO:0032259">
    <property type="term" value="P:methylation"/>
    <property type="evidence" value="ECO:0007669"/>
    <property type="project" value="UniProtKB-KW"/>
</dbReference>
<evidence type="ECO:0000256" key="3">
    <source>
        <dbReference type="ARBA" id="ARBA00022679"/>
    </source>
</evidence>
<evidence type="ECO:0000313" key="7">
    <source>
        <dbReference type="Proteomes" id="UP000094801"/>
    </source>
</evidence>
<gene>
    <name evidence="6" type="ORF">CANARDRAFT_195802</name>
</gene>
<name>A0A1E4T4L7_9ASCO</name>
<evidence type="ECO:0000313" key="6">
    <source>
        <dbReference type="EMBL" id="ODV86700.1"/>
    </source>
</evidence>
<keyword evidence="4" id="KW-0949">S-adenosyl-L-methionine</keyword>
<reference evidence="7" key="1">
    <citation type="submission" date="2016-04" db="EMBL/GenBank/DDBJ databases">
        <title>Comparative genomics of biotechnologically important yeasts.</title>
        <authorList>
            <consortium name="DOE Joint Genome Institute"/>
            <person name="Riley R."/>
            <person name="Haridas S."/>
            <person name="Wolfe K.H."/>
            <person name="Lopes M.R."/>
            <person name="Hittinger C.T."/>
            <person name="Goker M."/>
            <person name="Salamov A."/>
            <person name="Wisecaver J."/>
            <person name="Long T.M."/>
            <person name="Aerts A.L."/>
            <person name="Barry K."/>
            <person name="Choi C."/>
            <person name="Clum A."/>
            <person name="Coughlan A.Y."/>
            <person name="Deshpande S."/>
            <person name="Douglass A.P."/>
            <person name="Hanson S.J."/>
            <person name="Klenk H.-P."/>
            <person name="Labutti K."/>
            <person name="Lapidus A."/>
            <person name="Lindquist E."/>
            <person name="Lipzen A."/>
            <person name="Meier-Kolthoff J.P."/>
            <person name="Ohm R.A."/>
            <person name="Otillar R.P."/>
            <person name="Pangilinan J."/>
            <person name="Peng Y."/>
            <person name="Rokas A."/>
            <person name="Rosa C.A."/>
            <person name="Scheuner C."/>
            <person name="Sibirny A.A."/>
            <person name="Slot J.C."/>
            <person name="Stielow J.B."/>
            <person name="Sun H."/>
            <person name="Kurtzman C.P."/>
            <person name="Blackwell M."/>
            <person name="Grigoriev I.V."/>
            <person name="Jeffries T.W."/>
        </authorList>
    </citation>
    <scope>NUCLEOTIDE SEQUENCE [LARGE SCALE GENOMIC DNA]</scope>
    <source>
        <strain evidence="7">NRRL YB-2248</strain>
    </source>
</reference>
<dbReference type="OrthoDB" id="46564at2759"/>
<evidence type="ECO:0000256" key="4">
    <source>
        <dbReference type="ARBA" id="ARBA00022691"/>
    </source>
</evidence>